<feature type="domain" description="Golgin subfamily A member 7/ERF4" evidence="8">
    <location>
        <begin position="234"/>
        <end position="346"/>
    </location>
</feature>
<name>A0A0C9W1L8_9AGAM</name>
<reference evidence="9 10" key="1">
    <citation type="submission" date="2014-04" db="EMBL/GenBank/DDBJ databases">
        <title>Evolutionary Origins and Diversification of the Mycorrhizal Mutualists.</title>
        <authorList>
            <consortium name="DOE Joint Genome Institute"/>
            <consortium name="Mycorrhizal Genomics Consortium"/>
            <person name="Kohler A."/>
            <person name="Kuo A."/>
            <person name="Nagy L.G."/>
            <person name="Floudas D."/>
            <person name="Copeland A."/>
            <person name="Barry K.W."/>
            <person name="Cichocki N."/>
            <person name="Veneault-Fourrey C."/>
            <person name="LaButti K."/>
            <person name="Lindquist E.A."/>
            <person name="Lipzen A."/>
            <person name="Lundell T."/>
            <person name="Morin E."/>
            <person name="Murat C."/>
            <person name="Riley R."/>
            <person name="Ohm R."/>
            <person name="Sun H."/>
            <person name="Tunlid A."/>
            <person name="Henrissat B."/>
            <person name="Grigoriev I.V."/>
            <person name="Hibbett D.S."/>
            <person name="Martin F."/>
        </authorList>
    </citation>
    <scope>NUCLEOTIDE SEQUENCE [LARGE SCALE GENOMIC DNA]</scope>
    <source>
        <strain evidence="9 10">MD-312</strain>
    </source>
</reference>
<comment type="similarity">
    <text evidence="2">Belongs to the ERF4 family.</text>
</comment>
<accession>A0A0C9W1L8</accession>
<feature type="compositionally biased region" description="Basic and acidic residues" evidence="7">
    <location>
        <begin position="103"/>
        <end position="112"/>
    </location>
</feature>
<comment type="subcellular location">
    <subcellularLocation>
        <location evidence="1">Endoplasmic reticulum membrane</location>
        <topology evidence="1">Peripheral membrane protein</topology>
    </subcellularLocation>
</comment>
<dbReference type="Proteomes" id="UP000053820">
    <property type="component" value="Unassembled WGS sequence"/>
</dbReference>
<dbReference type="GO" id="GO:0006612">
    <property type="term" value="P:protein targeting to membrane"/>
    <property type="evidence" value="ECO:0007669"/>
    <property type="project" value="TreeGrafter"/>
</dbReference>
<evidence type="ECO:0000256" key="1">
    <source>
        <dbReference type="ARBA" id="ARBA00004406"/>
    </source>
</evidence>
<keyword evidence="6" id="KW-0472">Membrane</keyword>
<dbReference type="GO" id="GO:0005789">
    <property type="term" value="C:endoplasmic reticulum membrane"/>
    <property type="evidence" value="ECO:0007669"/>
    <property type="project" value="UniProtKB-SubCell"/>
</dbReference>
<organism evidence="9 10">
    <name type="scientific">Hydnomerulius pinastri MD-312</name>
    <dbReference type="NCBI Taxonomy" id="994086"/>
    <lineage>
        <taxon>Eukaryota</taxon>
        <taxon>Fungi</taxon>
        <taxon>Dikarya</taxon>
        <taxon>Basidiomycota</taxon>
        <taxon>Agaricomycotina</taxon>
        <taxon>Agaricomycetes</taxon>
        <taxon>Agaricomycetidae</taxon>
        <taxon>Boletales</taxon>
        <taxon>Boletales incertae sedis</taxon>
        <taxon>Leucogyrophana</taxon>
    </lineage>
</organism>
<feature type="compositionally biased region" description="Acidic residues" evidence="7">
    <location>
        <begin position="86"/>
        <end position="95"/>
    </location>
</feature>
<feature type="region of interest" description="Disordered" evidence="7">
    <location>
        <begin position="1"/>
        <end position="146"/>
    </location>
</feature>
<evidence type="ECO:0000313" key="10">
    <source>
        <dbReference type="Proteomes" id="UP000053820"/>
    </source>
</evidence>
<evidence type="ECO:0000256" key="2">
    <source>
        <dbReference type="ARBA" id="ARBA00007732"/>
    </source>
</evidence>
<keyword evidence="5" id="KW-0256">Endoplasmic reticulum</keyword>
<feature type="compositionally biased region" description="Polar residues" evidence="7">
    <location>
        <begin position="64"/>
        <end position="73"/>
    </location>
</feature>
<dbReference type="EMBL" id="KN839880">
    <property type="protein sequence ID" value="KIJ59813.1"/>
    <property type="molecule type" value="Genomic_DNA"/>
</dbReference>
<evidence type="ECO:0000259" key="8">
    <source>
        <dbReference type="Pfam" id="PF10256"/>
    </source>
</evidence>
<dbReference type="PANTHER" id="PTHR13254">
    <property type="entry name" value="GOLGI AUTOANTIGEN, GOLGIN SUBFAMILY A, 7"/>
    <property type="match status" value="1"/>
</dbReference>
<proteinExistence type="inferred from homology"/>
<evidence type="ECO:0000256" key="3">
    <source>
        <dbReference type="ARBA" id="ARBA00011396"/>
    </source>
</evidence>
<evidence type="ECO:0000256" key="7">
    <source>
        <dbReference type="SAM" id="MobiDB-lite"/>
    </source>
</evidence>
<evidence type="ECO:0000313" key="9">
    <source>
        <dbReference type="EMBL" id="KIJ59813.1"/>
    </source>
</evidence>
<gene>
    <name evidence="9" type="ORF">HYDPIDRAFT_177683</name>
</gene>
<evidence type="ECO:0000256" key="5">
    <source>
        <dbReference type="ARBA" id="ARBA00022824"/>
    </source>
</evidence>
<evidence type="ECO:0000256" key="6">
    <source>
        <dbReference type="ARBA" id="ARBA00023136"/>
    </source>
</evidence>
<dbReference type="InterPro" id="IPR051371">
    <property type="entry name" value="Ras_palmitoyltransferase"/>
</dbReference>
<dbReference type="OrthoDB" id="2190159at2759"/>
<dbReference type="PANTHER" id="PTHR13254:SF0">
    <property type="entry name" value="GOLGIN SUBFAMILY A MEMBER 7_ERF4 DOMAIN-CONTAINING PROTEIN"/>
    <property type="match status" value="1"/>
</dbReference>
<comment type="subunit">
    <text evidence="3">Interacts with ERF2.</text>
</comment>
<dbReference type="HOGENOM" id="CLU_049758_0_0_1"/>
<dbReference type="GO" id="GO:0031211">
    <property type="term" value="C:endoplasmic reticulum palmitoyltransferase complex"/>
    <property type="evidence" value="ECO:0007669"/>
    <property type="project" value="TreeGrafter"/>
</dbReference>
<evidence type="ECO:0000256" key="4">
    <source>
        <dbReference type="ARBA" id="ARBA00018463"/>
    </source>
</evidence>
<protein>
    <recommendedName>
        <fullName evidence="4">Ras modification protein ERF4</fullName>
    </recommendedName>
</protein>
<sequence>MRMSESPNPTPAPDANDRRRKQAKEKDSDTQSTTGSAPGDAPKKERRKRQRRPKDDQLPPSPPLTRTGTNGSTGHEAEGAPPIQVEEVEDVEEADIVQGWHPLAHEGSRSRDEDEEDSGSVHLREDSIQDDQGSEVDEIPRRLKESPRVEHLRMEFKAPSPQPWDLVDPLPDNIDPLTSDYYSTLQSKNFATLQKNRRRPLIPHSSYYFGPPQPDAAYGTPPVGQIGVHHPREIVRIERDYAGGELIQFSPIYPLELEGRITATQFLEMINDINEILISAHSIRHSFLFNFLAVFTLQLSTLVLTSHYTKEMRRLEQKIEELNTQIYNPVGLNILSPRKVAFLFLEIEYYGAATTFAEDTEHTWVEPDLKAEVPLGRRPRGRTLG</sequence>
<dbReference type="Pfam" id="PF10256">
    <property type="entry name" value="Erf4"/>
    <property type="match status" value="1"/>
</dbReference>
<dbReference type="AlphaFoldDB" id="A0A0C9W1L8"/>
<keyword evidence="10" id="KW-1185">Reference proteome</keyword>
<dbReference type="InterPro" id="IPR019383">
    <property type="entry name" value="Golgin_A_7/ERF4"/>
</dbReference>
<feature type="compositionally biased region" description="Acidic residues" evidence="7">
    <location>
        <begin position="128"/>
        <end position="137"/>
    </location>
</feature>